<gene>
    <name evidence="2" type="ORF">RT41_GL000246</name>
</gene>
<evidence type="ECO:0000256" key="1">
    <source>
        <dbReference type="SAM" id="Phobius"/>
    </source>
</evidence>
<feature type="transmembrane region" description="Helical" evidence="1">
    <location>
        <begin position="402"/>
        <end position="423"/>
    </location>
</feature>
<feature type="transmembrane region" description="Helical" evidence="1">
    <location>
        <begin position="497"/>
        <end position="518"/>
    </location>
</feature>
<keyword evidence="3" id="KW-1185">Reference proteome</keyword>
<feature type="transmembrane region" description="Helical" evidence="1">
    <location>
        <begin position="30"/>
        <end position="47"/>
    </location>
</feature>
<reference evidence="2 3" key="1">
    <citation type="submission" date="2014-12" db="EMBL/GenBank/DDBJ databases">
        <title>Draft genome sequences of 10 type strains of Lactococcus.</title>
        <authorList>
            <person name="Sun Z."/>
            <person name="Zhong Z."/>
            <person name="Liu W."/>
            <person name="Zhang W."/>
            <person name="Zhang H."/>
        </authorList>
    </citation>
    <scope>NUCLEOTIDE SEQUENCE [LARGE SCALE GENOMIC DNA]</scope>
    <source>
        <strain evidence="2 3">JCM 16395</strain>
    </source>
</reference>
<proteinExistence type="predicted"/>
<feature type="transmembrane region" description="Helical" evidence="1">
    <location>
        <begin position="187"/>
        <end position="207"/>
    </location>
</feature>
<feature type="transmembrane region" description="Helical" evidence="1">
    <location>
        <begin position="264"/>
        <end position="281"/>
    </location>
</feature>
<name>A0A2A5RPX5_9LACT</name>
<evidence type="ECO:0000313" key="3">
    <source>
        <dbReference type="Proteomes" id="UP000218181"/>
    </source>
</evidence>
<feature type="transmembrane region" description="Helical" evidence="1">
    <location>
        <begin position="59"/>
        <end position="82"/>
    </location>
</feature>
<feature type="transmembrane region" description="Helical" evidence="1">
    <location>
        <begin position="663"/>
        <end position="682"/>
    </location>
</feature>
<feature type="transmembrane region" description="Helical" evidence="1">
    <location>
        <begin position="219"/>
        <end position="252"/>
    </location>
</feature>
<protein>
    <recommendedName>
        <fullName evidence="4">Glycosyltransferase RgtA/B/C/D-like domain-containing protein</fullName>
    </recommendedName>
</protein>
<dbReference type="STRING" id="1291764.GCA_001311235_00226"/>
<accession>A0A2A5RPX5</accession>
<keyword evidence="1" id="KW-0472">Membrane</keyword>
<keyword evidence="1" id="KW-1133">Transmembrane helix</keyword>
<dbReference type="Proteomes" id="UP000218181">
    <property type="component" value="Unassembled WGS sequence"/>
</dbReference>
<comment type="caution">
    <text evidence="2">The sequence shown here is derived from an EMBL/GenBank/DDBJ whole genome shotgun (WGS) entry which is preliminary data.</text>
</comment>
<feature type="transmembrane region" description="Helical" evidence="1">
    <location>
        <begin position="435"/>
        <end position="454"/>
    </location>
</feature>
<dbReference type="AlphaFoldDB" id="A0A2A5RPX5"/>
<evidence type="ECO:0008006" key="4">
    <source>
        <dbReference type="Google" id="ProtNLM"/>
    </source>
</evidence>
<feature type="transmembrane region" description="Helical" evidence="1">
    <location>
        <begin position="134"/>
        <end position="157"/>
    </location>
</feature>
<feature type="transmembrane region" description="Helical" evidence="1">
    <location>
        <begin position="164"/>
        <end position="181"/>
    </location>
</feature>
<keyword evidence="1" id="KW-0812">Transmembrane</keyword>
<evidence type="ECO:0000313" key="2">
    <source>
        <dbReference type="EMBL" id="PCS01482.1"/>
    </source>
</evidence>
<organism evidence="2 3">
    <name type="scientific">Lactococcus fujiensis JCM 16395</name>
    <dbReference type="NCBI Taxonomy" id="1291764"/>
    <lineage>
        <taxon>Bacteria</taxon>
        <taxon>Bacillati</taxon>
        <taxon>Bacillota</taxon>
        <taxon>Bacilli</taxon>
        <taxon>Lactobacillales</taxon>
        <taxon>Streptococcaceae</taxon>
        <taxon>Lactococcus</taxon>
    </lineage>
</organism>
<feature type="transmembrane region" description="Helical" evidence="1">
    <location>
        <begin position="460"/>
        <end position="476"/>
    </location>
</feature>
<dbReference type="EMBL" id="JXJU01000001">
    <property type="protein sequence ID" value="PCS01482.1"/>
    <property type="molecule type" value="Genomic_DNA"/>
</dbReference>
<sequence length="687" mass="78802">MYRVLLVLFSFAFLMMIFEPYTDVGFVEPLSVVLLAILLFVLLRKLFNKLKKLSEKTLKIIIASAFIVFVGFQVISVSQAQIQIFGDPWHTLNQALRLSKGIDVWDPWVQYYPNLLPFMGLQFLFIKLSSFLNVSYYVVFYAFTILINTSIWAVLVGLIWHKKAYLGAFLSIVMLLIPMNYDFILRIGYTDGIAILMLSLFAIVLNLTLKDKRFPMKRFIGLTIIFLLAYLARPNVIVVVVALLIFSLVAYFNQEKYDEIWKSFLKMFLACLIGIVLAMGVSRGLASAMNYDLNDPKVFPTVNWFYESLNFESMGEWTATDRNYTLLHPGYATAKEADLSGIKSRLTDLVKAPWKIPVLYTVKFASLWSCGTFATGTDYQLFSQMYHWSHAPSFLVENIGAINIFFETYAKALMGLFLLAIVLEIKKRREISASLFGFSILIIIGVSLFHTFLWEVKPRYQYMTIGLIMVAGSLSFKNFFEQTPHLVKQKFKNKKNIWYGLIALSLLSIGLMSTVMRLQTEQMIVVNSQFQPLDNYTPGSAKFNLAAHEQLIQKVHLANNADEFVLQSQSSDPFQLIIERQEKETWKKVYSQNVPALQMETQIKHHFMKGNYRILIKNPTADKITISAMTDTEVLDYPNKISQGDQKLSLGFQFSQNDLQNKYPFGLIMVFALLDLLLIILLKKTLL</sequence>